<evidence type="ECO:0000313" key="2">
    <source>
        <dbReference type="Proteomes" id="UP000198858"/>
    </source>
</evidence>
<evidence type="ECO:0000313" key="1">
    <source>
        <dbReference type="EMBL" id="SDS25082.1"/>
    </source>
</evidence>
<dbReference type="InterPro" id="IPR027417">
    <property type="entry name" value="P-loop_NTPase"/>
</dbReference>
<dbReference type="SUPFAM" id="SSF52540">
    <property type="entry name" value="P-loop containing nucleoside triphosphate hydrolases"/>
    <property type="match status" value="1"/>
</dbReference>
<dbReference type="RefSeq" id="WP_089663172.1">
    <property type="nucleotide sequence ID" value="NZ_LT629745.1"/>
</dbReference>
<dbReference type="Proteomes" id="UP000198858">
    <property type="component" value="Chromosome I"/>
</dbReference>
<organism evidence="1 2">
    <name type="scientific">Christiangramia echinicola</name>
    <dbReference type="NCBI Taxonomy" id="279359"/>
    <lineage>
        <taxon>Bacteria</taxon>
        <taxon>Pseudomonadati</taxon>
        <taxon>Bacteroidota</taxon>
        <taxon>Flavobacteriia</taxon>
        <taxon>Flavobacteriales</taxon>
        <taxon>Flavobacteriaceae</taxon>
        <taxon>Christiangramia</taxon>
    </lineage>
</organism>
<proteinExistence type="predicted"/>
<gene>
    <name evidence="1" type="ORF">SAMN04488552_2579</name>
</gene>
<keyword evidence="2" id="KW-1185">Reference proteome</keyword>
<reference evidence="1 2" key="1">
    <citation type="submission" date="2016-10" db="EMBL/GenBank/DDBJ databases">
        <authorList>
            <person name="Varghese N."/>
            <person name="Submissions S."/>
        </authorList>
    </citation>
    <scope>NUCLEOTIDE SEQUENCE [LARGE SCALE GENOMIC DNA]</scope>
    <source>
        <strain evidence="1 2">Mar_2010_102</strain>
    </source>
</reference>
<name>A0A1H1QNM6_9FLAO</name>
<dbReference type="STRING" id="1250231.SAMN04488552_2579"/>
<protein>
    <recommendedName>
        <fullName evidence="3">Sulfotransferase family protein</fullName>
    </recommendedName>
</protein>
<accession>A0A1H1QNM6</accession>
<sequence length="228" mass="26878">MNLRKKAKLVSSYVKVYGKPKIFGIGANKTGSTSLKIAVKDFGFTIGDQREAERLCTKWAYRDFGKIIKYCYSAQFFQDIPFSLPFSYVALDHAFKNSKFILTIRDDSEQWYNSITKFHGNKWGVNGRTPTMQDLKKADYYGIGNPWIFNRLMFNTPENDPYNKKILIDFYENHNQSVMEYFRHRPDDLIIINVAKNEDYNRLCNFLGVKSDEYKFPWRKKSTRIKKS</sequence>
<dbReference type="Gene3D" id="3.40.50.300">
    <property type="entry name" value="P-loop containing nucleotide triphosphate hydrolases"/>
    <property type="match status" value="1"/>
</dbReference>
<dbReference type="EMBL" id="LT629745">
    <property type="protein sequence ID" value="SDS25082.1"/>
    <property type="molecule type" value="Genomic_DNA"/>
</dbReference>
<dbReference type="PANTHER" id="PTHR36978:SF4">
    <property type="entry name" value="P-LOOP CONTAINING NUCLEOSIDE TRIPHOSPHATE HYDROLASE PROTEIN"/>
    <property type="match status" value="1"/>
</dbReference>
<dbReference type="AlphaFoldDB" id="A0A1H1QNM6"/>
<evidence type="ECO:0008006" key="3">
    <source>
        <dbReference type="Google" id="ProtNLM"/>
    </source>
</evidence>
<dbReference type="InterPro" id="IPR040632">
    <property type="entry name" value="Sulfotransfer_4"/>
</dbReference>
<dbReference type="Pfam" id="PF17784">
    <property type="entry name" value="Sulfotransfer_4"/>
    <property type="match status" value="1"/>
</dbReference>
<dbReference type="PANTHER" id="PTHR36978">
    <property type="entry name" value="P-LOOP CONTAINING NUCLEOTIDE TRIPHOSPHATE HYDROLASE"/>
    <property type="match status" value="1"/>
</dbReference>